<organism evidence="2 3">
    <name type="scientific">Malus domestica</name>
    <name type="common">Apple</name>
    <name type="synonym">Pyrus malus</name>
    <dbReference type="NCBI Taxonomy" id="3750"/>
    <lineage>
        <taxon>Eukaryota</taxon>
        <taxon>Viridiplantae</taxon>
        <taxon>Streptophyta</taxon>
        <taxon>Embryophyta</taxon>
        <taxon>Tracheophyta</taxon>
        <taxon>Spermatophyta</taxon>
        <taxon>Magnoliopsida</taxon>
        <taxon>eudicotyledons</taxon>
        <taxon>Gunneridae</taxon>
        <taxon>Pentapetalae</taxon>
        <taxon>rosids</taxon>
        <taxon>fabids</taxon>
        <taxon>Rosales</taxon>
        <taxon>Rosaceae</taxon>
        <taxon>Amygdaloideae</taxon>
        <taxon>Maleae</taxon>
        <taxon>Malus</taxon>
    </lineage>
</organism>
<dbReference type="AlphaFoldDB" id="A0A498J8A5"/>
<comment type="caution">
    <text evidence="2">The sequence shown here is derived from an EMBL/GenBank/DDBJ whole genome shotgun (WGS) entry which is preliminary data.</text>
</comment>
<feature type="transmembrane region" description="Helical" evidence="1">
    <location>
        <begin position="80"/>
        <end position="100"/>
    </location>
</feature>
<proteinExistence type="predicted"/>
<keyword evidence="1" id="KW-1133">Transmembrane helix</keyword>
<feature type="transmembrane region" description="Helical" evidence="1">
    <location>
        <begin position="46"/>
        <end position="68"/>
    </location>
</feature>
<dbReference type="Proteomes" id="UP000290289">
    <property type="component" value="Chromosome 9"/>
</dbReference>
<accession>A0A498J8A5</accession>
<dbReference type="STRING" id="3750.A0A498J8A5"/>
<feature type="transmembrane region" description="Helical" evidence="1">
    <location>
        <begin position="18"/>
        <end position="40"/>
    </location>
</feature>
<evidence type="ECO:0000256" key="1">
    <source>
        <dbReference type="SAM" id="Phobius"/>
    </source>
</evidence>
<feature type="transmembrane region" description="Helical" evidence="1">
    <location>
        <begin position="106"/>
        <end position="124"/>
    </location>
</feature>
<keyword evidence="1" id="KW-0812">Transmembrane</keyword>
<dbReference type="PANTHER" id="PTHR34115:SF13">
    <property type="entry name" value="RPB1A"/>
    <property type="match status" value="1"/>
</dbReference>
<keyword evidence="3" id="KW-1185">Reference proteome</keyword>
<protein>
    <submittedName>
        <fullName evidence="2">Uncharacterized protein</fullName>
    </submittedName>
</protein>
<keyword evidence="1" id="KW-0472">Membrane</keyword>
<reference evidence="2 3" key="1">
    <citation type="submission" date="2018-10" db="EMBL/GenBank/DDBJ databases">
        <title>A high-quality apple genome assembly.</title>
        <authorList>
            <person name="Hu J."/>
        </authorList>
    </citation>
    <scope>NUCLEOTIDE SEQUENCE [LARGE SCALE GENOMIC DNA]</scope>
    <source>
        <strain evidence="3">cv. HFTH1</strain>
        <tissue evidence="2">Young leaf</tissue>
    </source>
</reference>
<sequence length="170" mass="19101">MDVGTSARTRKDGGPHKCIFFLFTMLGVLLQVKCAALQASPFDTNYVIFFILIVDLFAYAGTLAIVKILQASHNSNLYELMNRISLLCGTFALILLTFLLVPDLGWFALACWAICFVTTMVKSYPTLKRLCTSTTNAIDILRYVIRKLKELNMRLNDTEESQSQNQNGMV</sequence>
<dbReference type="PANTHER" id="PTHR34115">
    <property type="entry name" value="PROTEIN, PUTATIVE-RELATED"/>
    <property type="match status" value="1"/>
</dbReference>
<dbReference type="EMBL" id="RDQH01000335">
    <property type="protein sequence ID" value="RXH89621.1"/>
    <property type="molecule type" value="Genomic_DNA"/>
</dbReference>
<gene>
    <name evidence="2" type="ORF">DVH24_031978</name>
</gene>
<dbReference type="InterPro" id="IPR053258">
    <property type="entry name" value="Ca-permeable_cation_channel"/>
</dbReference>
<name>A0A498J8A5_MALDO</name>
<evidence type="ECO:0000313" key="2">
    <source>
        <dbReference type="EMBL" id="RXH89621.1"/>
    </source>
</evidence>
<evidence type="ECO:0000313" key="3">
    <source>
        <dbReference type="Proteomes" id="UP000290289"/>
    </source>
</evidence>